<proteinExistence type="predicted"/>
<keyword evidence="3" id="KW-1185">Reference proteome</keyword>
<dbReference type="Proteomes" id="UP000823775">
    <property type="component" value="Unassembled WGS sequence"/>
</dbReference>
<keyword evidence="1" id="KW-0472">Membrane</keyword>
<gene>
    <name evidence="2" type="ORF">HAX54_044240</name>
</gene>
<feature type="non-terminal residue" evidence="2">
    <location>
        <position position="53"/>
    </location>
</feature>
<evidence type="ECO:0000313" key="3">
    <source>
        <dbReference type="Proteomes" id="UP000823775"/>
    </source>
</evidence>
<protein>
    <submittedName>
        <fullName evidence="2">Uncharacterized protein</fullName>
    </submittedName>
</protein>
<evidence type="ECO:0000313" key="2">
    <source>
        <dbReference type="EMBL" id="MCE2056201.1"/>
    </source>
</evidence>
<keyword evidence="1" id="KW-1133">Transmembrane helix</keyword>
<name>A0ABS8W3M1_DATST</name>
<organism evidence="2 3">
    <name type="scientific">Datura stramonium</name>
    <name type="common">Jimsonweed</name>
    <name type="synonym">Common thornapple</name>
    <dbReference type="NCBI Taxonomy" id="4076"/>
    <lineage>
        <taxon>Eukaryota</taxon>
        <taxon>Viridiplantae</taxon>
        <taxon>Streptophyta</taxon>
        <taxon>Embryophyta</taxon>
        <taxon>Tracheophyta</taxon>
        <taxon>Spermatophyta</taxon>
        <taxon>Magnoliopsida</taxon>
        <taxon>eudicotyledons</taxon>
        <taxon>Gunneridae</taxon>
        <taxon>Pentapetalae</taxon>
        <taxon>asterids</taxon>
        <taxon>lamiids</taxon>
        <taxon>Solanales</taxon>
        <taxon>Solanaceae</taxon>
        <taxon>Solanoideae</taxon>
        <taxon>Datureae</taxon>
        <taxon>Datura</taxon>
    </lineage>
</organism>
<reference evidence="2 3" key="1">
    <citation type="journal article" date="2021" name="BMC Genomics">
        <title>Datura genome reveals duplications of psychoactive alkaloid biosynthetic genes and high mutation rate following tissue culture.</title>
        <authorList>
            <person name="Rajewski A."/>
            <person name="Carter-House D."/>
            <person name="Stajich J."/>
            <person name="Litt A."/>
        </authorList>
    </citation>
    <scope>NUCLEOTIDE SEQUENCE [LARGE SCALE GENOMIC DNA]</scope>
    <source>
        <strain evidence="2">AR-01</strain>
    </source>
</reference>
<comment type="caution">
    <text evidence="2">The sequence shown here is derived from an EMBL/GenBank/DDBJ whole genome shotgun (WGS) entry which is preliminary data.</text>
</comment>
<accession>A0ABS8W3M1</accession>
<evidence type="ECO:0000256" key="1">
    <source>
        <dbReference type="SAM" id="Phobius"/>
    </source>
</evidence>
<dbReference type="EMBL" id="JACEIK010006721">
    <property type="protein sequence ID" value="MCE2056201.1"/>
    <property type="molecule type" value="Genomic_DNA"/>
</dbReference>
<feature type="transmembrane region" description="Helical" evidence="1">
    <location>
        <begin position="7"/>
        <end position="27"/>
    </location>
</feature>
<sequence>MAPRRALTFLDLVPITCFVINSSWLTIFARVSSLSSSLLRISIVTTLGLAILE</sequence>
<keyword evidence="1" id="KW-0812">Transmembrane</keyword>